<proteinExistence type="predicted"/>
<organism evidence="2 3">
    <name type="scientific">Candidozyma auris</name>
    <name type="common">Yeast</name>
    <name type="synonym">Candida auris</name>
    <dbReference type="NCBI Taxonomy" id="498019"/>
    <lineage>
        <taxon>Eukaryota</taxon>
        <taxon>Fungi</taxon>
        <taxon>Dikarya</taxon>
        <taxon>Ascomycota</taxon>
        <taxon>Saccharomycotina</taxon>
        <taxon>Pichiomycetes</taxon>
        <taxon>Metschnikowiaceae</taxon>
        <taxon>Candidozyma</taxon>
    </lineage>
</organism>
<name>A0A0L0P3J9_CANAR</name>
<feature type="region of interest" description="Disordered" evidence="1">
    <location>
        <begin position="1"/>
        <end position="25"/>
    </location>
</feature>
<sequence>METSRDFDSASISGEAPGGHEILNGEIEATKTKDSLRAKFLKITLQLFGVRSLYMCIVEVQSASE</sequence>
<evidence type="ECO:0000313" key="2">
    <source>
        <dbReference type="EMBL" id="KNE00586.1"/>
    </source>
</evidence>
<gene>
    <name evidence="2" type="ORF">QG37_02620</name>
</gene>
<dbReference type="VEuPathDB" id="FungiDB:QG37_02620"/>
<dbReference type="AlphaFoldDB" id="A0A0L0P3J9"/>
<evidence type="ECO:0000313" key="3">
    <source>
        <dbReference type="Proteomes" id="UP000037122"/>
    </source>
</evidence>
<protein>
    <submittedName>
        <fullName evidence="2">Uncharacterized protein</fullName>
    </submittedName>
</protein>
<comment type="caution">
    <text evidence="2">The sequence shown here is derived from an EMBL/GenBank/DDBJ whole genome shotgun (WGS) entry which is preliminary data.</text>
</comment>
<dbReference type="EMBL" id="LGST01000018">
    <property type="protein sequence ID" value="KNE00586.1"/>
    <property type="molecule type" value="Genomic_DNA"/>
</dbReference>
<reference evidence="3" key="1">
    <citation type="journal article" date="2015" name="BMC Genomics">
        <title>Draft genome of a commonly misdiagnosed multidrug resistant pathogen Candida auris.</title>
        <authorList>
            <person name="Chatterjee S."/>
            <person name="Alampalli S.V."/>
            <person name="Nageshan R.K."/>
            <person name="Chettiar S.T."/>
            <person name="Joshi S."/>
            <person name="Tatu U.S."/>
        </authorList>
    </citation>
    <scope>NUCLEOTIDE SEQUENCE [LARGE SCALE GENOMIC DNA]</scope>
    <source>
        <strain evidence="3">6684</strain>
    </source>
</reference>
<dbReference type="Proteomes" id="UP000037122">
    <property type="component" value="Unassembled WGS sequence"/>
</dbReference>
<evidence type="ECO:0000256" key="1">
    <source>
        <dbReference type="SAM" id="MobiDB-lite"/>
    </source>
</evidence>
<accession>A0A0L0P3J9</accession>